<proteinExistence type="predicted"/>
<accession>A0ABN3I185</accession>
<dbReference type="Proteomes" id="UP001501170">
    <property type="component" value="Unassembled WGS sequence"/>
</dbReference>
<organism evidence="1 2">
    <name type="scientific">Gordonia cholesterolivorans</name>
    <dbReference type="NCBI Taxonomy" id="559625"/>
    <lineage>
        <taxon>Bacteria</taxon>
        <taxon>Bacillati</taxon>
        <taxon>Actinomycetota</taxon>
        <taxon>Actinomycetes</taxon>
        <taxon>Mycobacteriales</taxon>
        <taxon>Gordoniaceae</taxon>
        <taxon>Gordonia</taxon>
    </lineage>
</organism>
<reference evidence="1 2" key="1">
    <citation type="journal article" date="2019" name="Int. J. Syst. Evol. Microbiol.">
        <title>The Global Catalogue of Microorganisms (GCM) 10K type strain sequencing project: providing services to taxonomists for standard genome sequencing and annotation.</title>
        <authorList>
            <consortium name="The Broad Institute Genomics Platform"/>
            <consortium name="The Broad Institute Genome Sequencing Center for Infectious Disease"/>
            <person name="Wu L."/>
            <person name="Ma J."/>
        </authorList>
    </citation>
    <scope>NUCLEOTIDE SEQUENCE [LARGE SCALE GENOMIC DNA]</scope>
    <source>
        <strain evidence="1 2">JCM 16227</strain>
    </source>
</reference>
<sequence>MAEPGRSVPIRLALAERRRERLTEIRGCAASIIDGILSSGWPYGLFGRRDALILTLVSAGLTYRDISTLRRGDIEVAGPDLIVSGLHRVTPTMLGSYGESGPVSVYRRWAQLQSMFDRSASISMLREFLDPDRSPSMSASPVVTAQHAEEPLVVRIDRWGYTPWTPEPLTVQSLSALTRAHLNGRPAAHRPRTLWTTNDPDSAVLHGAEPGRSGFVLDNAYYEHGIRARRDAHIRLAELDDRFDDINDRVDDLLRTLVDILDEHDGWDRGDC</sequence>
<name>A0ABN3I185_9ACTN</name>
<dbReference type="EMBL" id="BAAARB010000028">
    <property type="protein sequence ID" value="GAA2392492.1"/>
    <property type="molecule type" value="Genomic_DNA"/>
</dbReference>
<evidence type="ECO:0000313" key="1">
    <source>
        <dbReference type="EMBL" id="GAA2392492.1"/>
    </source>
</evidence>
<gene>
    <name evidence="1" type="ORF">GCM10009855_35440</name>
</gene>
<keyword evidence="2" id="KW-1185">Reference proteome</keyword>
<evidence type="ECO:0000313" key="2">
    <source>
        <dbReference type="Proteomes" id="UP001501170"/>
    </source>
</evidence>
<protein>
    <submittedName>
        <fullName evidence="1">Uncharacterized protein</fullName>
    </submittedName>
</protein>
<comment type="caution">
    <text evidence="1">The sequence shown here is derived from an EMBL/GenBank/DDBJ whole genome shotgun (WGS) entry which is preliminary data.</text>
</comment>